<reference evidence="1 2" key="1">
    <citation type="journal article" date="2013" name="Stand. Genomic Sci.">
        <title>Genomic Encyclopedia of Type Strains, Phase I: The one thousand microbial genomes (KMG-I) project.</title>
        <authorList>
            <person name="Kyrpides N.C."/>
            <person name="Woyke T."/>
            <person name="Eisen J.A."/>
            <person name="Garrity G."/>
            <person name="Lilburn T.G."/>
            <person name="Beck B.J."/>
            <person name="Whitman W.B."/>
            <person name="Hugenholtz P."/>
            <person name="Klenk H.P."/>
        </authorList>
    </citation>
    <scope>NUCLEOTIDE SEQUENCE [LARGE SCALE GENOMIC DNA]</scope>
    <source>
        <strain evidence="1 2">DSM 45044</strain>
    </source>
</reference>
<dbReference type="Proteomes" id="UP000321617">
    <property type="component" value="Unassembled WGS sequence"/>
</dbReference>
<keyword evidence="2" id="KW-1185">Reference proteome</keyword>
<proteinExistence type="predicted"/>
<accession>A0A562V4B4</accession>
<dbReference type="EMBL" id="VLLL01000006">
    <property type="protein sequence ID" value="TWJ12658.1"/>
    <property type="molecule type" value="Genomic_DNA"/>
</dbReference>
<protein>
    <submittedName>
        <fullName evidence="1">Uncharacterized protein</fullName>
    </submittedName>
</protein>
<sequence>MDGNDRIRGVTTPIQSAAARRISDDVNTRPHFPDVIRGVTCQVCRTDWPCGVVQSRRRS</sequence>
<name>A0A562V4B4_9ACTN</name>
<evidence type="ECO:0000313" key="1">
    <source>
        <dbReference type="EMBL" id="TWJ12658.1"/>
    </source>
</evidence>
<organism evidence="1 2">
    <name type="scientific">Stackebrandtia albiflava</name>
    <dbReference type="NCBI Taxonomy" id="406432"/>
    <lineage>
        <taxon>Bacteria</taxon>
        <taxon>Bacillati</taxon>
        <taxon>Actinomycetota</taxon>
        <taxon>Actinomycetes</taxon>
        <taxon>Glycomycetales</taxon>
        <taxon>Glycomycetaceae</taxon>
        <taxon>Stackebrandtia</taxon>
    </lineage>
</organism>
<evidence type="ECO:0000313" key="2">
    <source>
        <dbReference type="Proteomes" id="UP000321617"/>
    </source>
</evidence>
<comment type="caution">
    <text evidence="1">The sequence shown here is derived from an EMBL/GenBank/DDBJ whole genome shotgun (WGS) entry which is preliminary data.</text>
</comment>
<gene>
    <name evidence="1" type="ORF">LX16_3420</name>
</gene>
<dbReference type="AlphaFoldDB" id="A0A562V4B4"/>